<dbReference type="GeneID" id="92758194"/>
<dbReference type="Proteomes" id="UP000322940">
    <property type="component" value="Unassembled WGS sequence"/>
</dbReference>
<dbReference type="AlphaFoldDB" id="A0A5B3GRS3"/>
<evidence type="ECO:0000313" key="2">
    <source>
        <dbReference type="Proteomes" id="UP000322940"/>
    </source>
</evidence>
<comment type="caution">
    <text evidence="1">The sequence shown here is derived from an EMBL/GenBank/DDBJ whole genome shotgun (WGS) entry which is preliminary data.</text>
</comment>
<organism evidence="1 2">
    <name type="scientific">Alistipes onderdonkii</name>
    <dbReference type="NCBI Taxonomy" id="328813"/>
    <lineage>
        <taxon>Bacteria</taxon>
        <taxon>Pseudomonadati</taxon>
        <taxon>Bacteroidota</taxon>
        <taxon>Bacteroidia</taxon>
        <taxon>Bacteroidales</taxon>
        <taxon>Rikenellaceae</taxon>
        <taxon>Alistipes</taxon>
    </lineage>
</organism>
<evidence type="ECO:0000313" key="1">
    <source>
        <dbReference type="EMBL" id="KAA2376353.1"/>
    </source>
</evidence>
<gene>
    <name evidence="1" type="ORF">F2Y10_13650</name>
</gene>
<sequence length="133" mass="15356">MIKGFDQETQPLNDYEMGVLLPLLVRGLRTKIGRENAVTNKHIVNTLKGSYKLNDARVRKIINHIRTNDLIPGLIATSEGYFIAQSEAELLEYEESLKGREDAIRAVRLSIARQRRILYEQKREEKQSSLFNK</sequence>
<proteinExistence type="predicted"/>
<dbReference type="EMBL" id="VVXH01000016">
    <property type="protein sequence ID" value="KAA2376353.1"/>
    <property type="molecule type" value="Genomic_DNA"/>
</dbReference>
<accession>A0A5B3GRS3</accession>
<dbReference type="RefSeq" id="WP_015545842.1">
    <property type="nucleotide sequence ID" value="NZ_JADMRE010000015.1"/>
</dbReference>
<reference evidence="1 2" key="1">
    <citation type="journal article" date="2019" name="Nat. Med.">
        <title>A library of human gut bacterial isolates paired with longitudinal multiomics data enables mechanistic microbiome research.</title>
        <authorList>
            <person name="Poyet M."/>
            <person name="Groussin M."/>
            <person name="Gibbons S.M."/>
            <person name="Avila-Pacheco J."/>
            <person name="Jiang X."/>
            <person name="Kearney S.M."/>
            <person name="Perrotta A.R."/>
            <person name="Berdy B."/>
            <person name="Zhao S."/>
            <person name="Lieberman T.D."/>
            <person name="Swanson P.K."/>
            <person name="Smith M."/>
            <person name="Roesemann S."/>
            <person name="Alexander J.E."/>
            <person name="Rich S.A."/>
            <person name="Livny J."/>
            <person name="Vlamakis H."/>
            <person name="Clish C."/>
            <person name="Bullock K."/>
            <person name="Deik A."/>
            <person name="Scott J."/>
            <person name="Pierce K.A."/>
            <person name="Xavier R.J."/>
            <person name="Alm E.J."/>
        </authorList>
    </citation>
    <scope>NUCLEOTIDE SEQUENCE [LARGE SCALE GENOMIC DNA]</scope>
    <source>
        <strain evidence="1 2">BIOML-A266</strain>
    </source>
</reference>
<protein>
    <submittedName>
        <fullName evidence="1">Uncharacterized protein</fullName>
    </submittedName>
</protein>
<name>A0A5B3GRS3_9BACT</name>